<dbReference type="Proteomes" id="UP000664417">
    <property type="component" value="Unassembled WGS sequence"/>
</dbReference>
<evidence type="ECO:0000313" key="1">
    <source>
        <dbReference type="EMBL" id="MBO1319967.1"/>
    </source>
</evidence>
<comment type="caution">
    <text evidence="1">The sequence shown here is derived from an EMBL/GenBank/DDBJ whole genome shotgun (WGS) entry which is preliminary data.</text>
</comment>
<protein>
    <submittedName>
        <fullName evidence="1">Uncharacterized protein</fullName>
    </submittedName>
</protein>
<dbReference type="AlphaFoldDB" id="A0A8J7U3U4"/>
<proteinExistence type="predicted"/>
<keyword evidence="2" id="KW-1185">Reference proteome</keyword>
<name>A0A8J7U3U4_9BACT</name>
<organism evidence="1 2">
    <name type="scientific">Acanthopleuribacter pedis</name>
    <dbReference type="NCBI Taxonomy" id="442870"/>
    <lineage>
        <taxon>Bacteria</taxon>
        <taxon>Pseudomonadati</taxon>
        <taxon>Acidobacteriota</taxon>
        <taxon>Holophagae</taxon>
        <taxon>Acanthopleuribacterales</taxon>
        <taxon>Acanthopleuribacteraceae</taxon>
        <taxon>Acanthopleuribacter</taxon>
    </lineage>
</organism>
<sequence length="117" mass="13343">MLDYIRREQQPAVAALMGNAFFIKRDGENLTFYFDRSHANLIPMVRSGKNHNILQDATDKFFRGKFNLNFSIGNDPGIKAAKERDQQALATVKANPVVQQLIEQYRGTIINCKILDK</sequence>
<dbReference type="EMBL" id="JAFREP010000015">
    <property type="protein sequence ID" value="MBO1319967.1"/>
    <property type="molecule type" value="Genomic_DNA"/>
</dbReference>
<dbReference type="RefSeq" id="WP_207859922.1">
    <property type="nucleotide sequence ID" value="NZ_JAFREP010000015.1"/>
</dbReference>
<gene>
    <name evidence="1" type="ORF">J3U88_15950</name>
</gene>
<evidence type="ECO:0000313" key="2">
    <source>
        <dbReference type="Proteomes" id="UP000664417"/>
    </source>
</evidence>
<accession>A0A8J7U3U4</accession>
<reference evidence="1" key="1">
    <citation type="submission" date="2021-03" db="EMBL/GenBank/DDBJ databases">
        <authorList>
            <person name="Wang G."/>
        </authorList>
    </citation>
    <scope>NUCLEOTIDE SEQUENCE</scope>
    <source>
        <strain evidence="1">KCTC 12899</strain>
    </source>
</reference>